<dbReference type="EMBL" id="JABTCG010000003">
    <property type="protein sequence ID" value="MBD0851168.1"/>
    <property type="molecule type" value="Genomic_DNA"/>
</dbReference>
<dbReference type="PROSITE" id="PS51257">
    <property type="entry name" value="PROKAR_LIPOPROTEIN"/>
    <property type="match status" value="1"/>
</dbReference>
<dbReference type="RefSeq" id="WP_188314284.1">
    <property type="nucleotide sequence ID" value="NZ_JABTCG010000003.1"/>
</dbReference>
<dbReference type="PANTHER" id="PTHR43405">
    <property type="entry name" value="GLYCOSYL HYDROLASE DIGH"/>
    <property type="match status" value="1"/>
</dbReference>
<evidence type="ECO:0000313" key="2">
    <source>
        <dbReference type="Proteomes" id="UP000598350"/>
    </source>
</evidence>
<sequence>MNAIIKFCSRYILRYATLWPLLLMSCVQKSAETVEIRGVYGNPKPFWDKGLNLEKLGVNAIFVHSGSIDHDMVERARSEGVMVYAEFATLNGKNYVETHPEAWAIDEKGEKVQAASWFMGVCPTEPGFRQYRFGQLRDLLLEYDLDGIWMDYVHWHAQFEEPEPILPETCFCEHCLADFSKASGIEIPDGSTQEKANWILNTHNEAWRNWRCKVIYDWTYEIKNIIKEIKPKALLGLYHCPWDDQEFNGARRRILGLDYDLLKETIDVFSPMVYHRRMGREPDWVEGNIQWFSDRLDIKKDSYPKVWPIVQAYNNPGVISSGEFEIVLKGGLAGESSGVMMFTTTAVAEDEGKTEVMKKVYTHLKKKSDK</sequence>
<dbReference type="PANTHER" id="PTHR43405:SF1">
    <property type="entry name" value="GLYCOSYL HYDROLASE DIGH"/>
    <property type="match status" value="1"/>
</dbReference>
<evidence type="ECO:0008006" key="3">
    <source>
        <dbReference type="Google" id="ProtNLM"/>
    </source>
</evidence>
<keyword evidence="2" id="KW-1185">Reference proteome</keyword>
<name>A0ABR7VBX3_9FLAO</name>
<dbReference type="Proteomes" id="UP000598350">
    <property type="component" value="Unassembled WGS sequence"/>
</dbReference>
<comment type="caution">
    <text evidence="1">The sequence shown here is derived from an EMBL/GenBank/DDBJ whole genome shotgun (WGS) entry which is preliminary data.</text>
</comment>
<accession>A0ABR7VBX3</accession>
<dbReference type="InterPro" id="IPR017853">
    <property type="entry name" value="GH"/>
</dbReference>
<protein>
    <recommendedName>
        <fullName evidence="3">Glycosyl hydrolase-like 10 domain-containing protein</fullName>
    </recommendedName>
</protein>
<dbReference type="SUPFAM" id="SSF51445">
    <property type="entry name" value="(Trans)glycosidases"/>
    <property type="match status" value="1"/>
</dbReference>
<gene>
    <name evidence="1" type="ORF">HPE63_10845</name>
</gene>
<organism evidence="1 2">
    <name type="scientific">Maribacter arenosus</name>
    <dbReference type="NCBI Taxonomy" id="1854708"/>
    <lineage>
        <taxon>Bacteria</taxon>
        <taxon>Pseudomonadati</taxon>
        <taxon>Bacteroidota</taxon>
        <taxon>Flavobacteriia</taxon>
        <taxon>Flavobacteriales</taxon>
        <taxon>Flavobacteriaceae</taxon>
        <taxon>Maribacter</taxon>
    </lineage>
</organism>
<dbReference type="Gene3D" id="3.20.20.80">
    <property type="entry name" value="Glycosidases"/>
    <property type="match status" value="1"/>
</dbReference>
<reference evidence="1 2" key="1">
    <citation type="submission" date="2020-05" db="EMBL/GenBank/DDBJ databases">
        <title>The draft genome sequence of Maribacter arenosus CAU 1321.</title>
        <authorList>
            <person name="Mu L."/>
        </authorList>
    </citation>
    <scope>NUCLEOTIDE SEQUENCE [LARGE SCALE GENOMIC DNA]</scope>
    <source>
        <strain evidence="1 2">CAU 1321</strain>
    </source>
</reference>
<dbReference type="InterPro" id="IPR052177">
    <property type="entry name" value="Divisome_Glycosyl_Hydrolase"/>
</dbReference>
<evidence type="ECO:0000313" key="1">
    <source>
        <dbReference type="EMBL" id="MBD0851168.1"/>
    </source>
</evidence>
<proteinExistence type="predicted"/>